<gene>
    <name evidence="1" type="ORF">MEUPH1_LOCUS11121</name>
</gene>
<proteinExistence type="predicted"/>
<dbReference type="EMBL" id="CARXXK010000002">
    <property type="protein sequence ID" value="CAI6355238.1"/>
    <property type="molecule type" value="Genomic_DNA"/>
</dbReference>
<protein>
    <submittedName>
        <fullName evidence="1">Uncharacterized protein</fullName>
    </submittedName>
</protein>
<evidence type="ECO:0000313" key="1">
    <source>
        <dbReference type="EMBL" id="CAI6355238.1"/>
    </source>
</evidence>
<sequence>MLSGEWRIRKNDELETLFHKPSILETIKNGRLLWAGHAWRSQNPLIRMVLEENPNGKRPLGRPRRRWEDGVRDDVKALGGGEDWRLQASNRENWRQGCMSGWS</sequence>
<keyword evidence="2" id="KW-1185">Reference proteome</keyword>
<reference evidence="1 2" key="1">
    <citation type="submission" date="2023-01" db="EMBL/GenBank/DDBJ databases">
        <authorList>
            <person name="Whitehead M."/>
        </authorList>
    </citation>
    <scope>NUCLEOTIDE SEQUENCE [LARGE SCALE GENOMIC DNA]</scope>
</reference>
<name>A0AAV0WHI4_9HEMI</name>
<organism evidence="1 2">
    <name type="scientific">Macrosiphum euphorbiae</name>
    <name type="common">potato aphid</name>
    <dbReference type="NCBI Taxonomy" id="13131"/>
    <lineage>
        <taxon>Eukaryota</taxon>
        <taxon>Metazoa</taxon>
        <taxon>Ecdysozoa</taxon>
        <taxon>Arthropoda</taxon>
        <taxon>Hexapoda</taxon>
        <taxon>Insecta</taxon>
        <taxon>Pterygota</taxon>
        <taxon>Neoptera</taxon>
        <taxon>Paraneoptera</taxon>
        <taxon>Hemiptera</taxon>
        <taxon>Sternorrhyncha</taxon>
        <taxon>Aphidomorpha</taxon>
        <taxon>Aphidoidea</taxon>
        <taxon>Aphididae</taxon>
        <taxon>Macrosiphini</taxon>
        <taxon>Macrosiphum</taxon>
    </lineage>
</organism>
<accession>A0AAV0WHI4</accession>
<evidence type="ECO:0000313" key="2">
    <source>
        <dbReference type="Proteomes" id="UP001160148"/>
    </source>
</evidence>
<comment type="caution">
    <text evidence="1">The sequence shown here is derived from an EMBL/GenBank/DDBJ whole genome shotgun (WGS) entry which is preliminary data.</text>
</comment>
<dbReference type="AlphaFoldDB" id="A0AAV0WHI4"/>
<dbReference type="Proteomes" id="UP001160148">
    <property type="component" value="Unassembled WGS sequence"/>
</dbReference>